<organism evidence="1 2">
    <name type="scientific">Paramecium octaurelia</name>
    <dbReference type="NCBI Taxonomy" id="43137"/>
    <lineage>
        <taxon>Eukaryota</taxon>
        <taxon>Sar</taxon>
        <taxon>Alveolata</taxon>
        <taxon>Ciliophora</taxon>
        <taxon>Intramacronucleata</taxon>
        <taxon>Oligohymenophorea</taxon>
        <taxon>Peniculida</taxon>
        <taxon>Parameciidae</taxon>
        <taxon>Paramecium</taxon>
    </lineage>
</organism>
<keyword evidence="2" id="KW-1185">Reference proteome</keyword>
<proteinExistence type="predicted"/>
<gene>
    <name evidence="1" type="ORF">POCTA_138.1.T0770017</name>
</gene>
<evidence type="ECO:0000313" key="2">
    <source>
        <dbReference type="Proteomes" id="UP000683925"/>
    </source>
</evidence>
<evidence type="ECO:0000313" key="1">
    <source>
        <dbReference type="EMBL" id="CAD8181411.1"/>
    </source>
</evidence>
<name>A0A8S1VX87_PAROT</name>
<comment type="caution">
    <text evidence="1">The sequence shown here is derived from an EMBL/GenBank/DDBJ whole genome shotgun (WGS) entry which is preliminary data.</text>
</comment>
<reference evidence="1" key="1">
    <citation type="submission" date="2021-01" db="EMBL/GenBank/DDBJ databases">
        <authorList>
            <consortium name="Genoscope - CEA"/>
            <person name="William W."/>
        </authorList>
    </citation>
    <scope>NUCLEOTIDE SEQUENCE</scope>
</reference>
<sequence length="45" mass="5198">MQQLLKEQNNLEAITHSYKSQELLIENNLTEALQVIELAFNPKIS</sequence>
<dbReference type="EMBL" id="CAJJDP010000076">
    <property type="protein sequence ID" value="CAD8181411.1"/>
    <property type="molecule type" value="Genomic_DNA"/>
</dbReference>
<dbReference type="AlphaFoldDB" id="A0A8S1VX87"/>
<protein>
    <submittedName>
        <fullName evidence="1">Uncharacterized protein</fullName>
    </submittedName>
</protein>
<dbReference type="Proteomes" id="UP000683925">
    <property type="component" value="Unassembled WGS sequence"/>
</dbReference>
<accession>A0A8S1VX87</accession>